<dbReference type="AlphaFoldDB" id="A0A1H4GQI1"/>
<dbReference type="InterPro" id="IPR011335">
    <property type="entry name" value="Restrct_endonuc-II-like"/>
</dbReference>
<accession>A0A1H4GQI1</accession>
<dbReference type="Gene3D" id="3.40.1350.10">
    <property type="match status" value="1"/>
</dbReference>
<evidence type="ECO:0000313" key="2">
    <source>
        <dbReference type="Proteomes" id="UP000242469"/>
    </source>
</evidence>
<sequence>MPRRMTQTAIKTHQALKNYSYESTVTSWLLRDGWQVFHPVVDHGHQTDLLISDGPNYYRVQVKSVNGSSSNRVIQNQWANSNVDCVVYFTRNSNWGYIAPAFREGKRQLNHPSHIRFQQDQKSFLAAFHKLDVG</sequence>
<dbReference type="RefSeq" id="WP_091827757.1">
    <property type="nucleotide sequence ID" value="NZ_FNRJ01000019.1"/>
</dbReference>
<dbReference type="EMBL" id="FNRJ01000019">
    <property type="protein sequence ID" value="SEB11919.1"/>
    <property type="molecule type" value="Genomic_DNA"/>
</dbReference>
<evidence type="ECO:0000313" key="1">
    <source>
        <dbReference type="EMBL" id="SEB11919.1"/>
    </source>
</evidence>
<dbReference type="SUPFAM" id="SSF52980">
    <property type="entry name" value="Restriction endonuclease-like"/>
    <property type="match status" value="1"/>
</dbReference>
<organism evidence="1 2">
    <name type="scientific">Marinobacterium iners DSM 11526</name>
    <dbReference type="NCBI Taxonomy" id="1122198"/>
    <lineage>
        <taxon>Bacteria</taxon>
        <taxon>Pseudomonadati</taxon>
        <taxon>Pseudomonadota</taxon>
        <taxon>Gammaproteobacteria</taxon>
        <taxon>Oceanospirillales</taxon>
        <taxon>Oceanospirillaceae</taxon>
        <taxon>Marinobacterium</taxon>
    </lineage>
</organism>
<proteinExistence type="predicted"/>
<dbReference type="InterPro" id="IPR011856">
    <property type="entry name" value="tRNA_endonuc-like_dom_sf"/>
</dbReference>
<name>A0A1H4GQI1_9GAMM</name>
<reference evidence="2" key="1">
    <citation type="submission" date="2016-10" db="EMBL/GenBank/DDBJ databases">
        <authorList>
            <person name="Varghese N."/>
            <person name="Submissions S."/>
        </authorList>
    </citation>
    <scope>NUCLEOTIDE SEQUENCE [LARGE SCALE GENOMIC DNA]</scope>
    <source>
        <strain evidence="2">DSM 11526</strain>
    </source>
</reference>
<dbReference type="Proteomes" id="UP000242469">
    <property type="component" value="Unassembled WGS sequence"/>
</dbReference>
<dbReference type="OrthoDB" id="282784at2"/>
<keyword evidence="2" id="KW-1185">Reference proteome</keyword>
<gene>
    <name evidence="1" type="ORF">SAMN02745729_11929</name>
</gene>
<dbReference type="GO" id="GO:0003676">
    <property type="term" value="F:nucleic acid binding"/>
    <property type="evidence" value="ECO:0007669"/>
    <property type="project" value="InterPro"/>
</dbReference>
<protein>
    <submittedName>
        <fullName evidence="1">Uncharacterized protein</fullName>
    </submittedName>
</protein>